<dbReference type="InterPro" id="IPR032286">
    <property type="entry name" value="DUF4837"/>
</dbReference>
<keyword evidence="3" id="KW-1185">Reference proteome</keyword>
<comment type="caution">
    <text evidence="2">The sequence shown here is derived from an EMBL/GenBank/DDBJ whole genome shotgun (WGS) entry which is preliminary data.</text>
</comment>
<dbReference type="RefSeq" id="WP_380079874.1">
    <property type="nucleotide sequence ID" value="NZ_JBHSGO010000210.1"/>
</dbReference>
<accession>A0ABV9K9T7</accession>
<sequence>MVKKVFPFYTIASTLTIIGLAVLLSSCKQSSGSGIINATGRPGEIMVVMDNQYRDSKLGAEIENVLQSDVPSLPQSEPMFSLSWSTIKGFTGFLTYVRNILYIDIDQDRFTKTSSKYTYDVWAKGQMVVKITSPSPDSVVNFFETKGYSLNNLFLRHEMYRYDDYLVREYSKVANHLVDSLFDHHINVPEDIRKWKSGKNFLWMSNDHMRQRHDLLVYTYPYHSSQDIGLDRMIQVRDSVLKVNIEGGYEGSYPETEKLVNTQFHRYIFGPNKGEVRGELRGLWKMTGGQMMGGPFVCQAYVDKKAGLVYMVEGFVYNPNEDKRNLIRMMEAALYTFRPSSEKVFDPNVIKKLTYSTTY</sequence>
<dbReference type="Proteomes" id="UP001596020">
    <property type="component" value="Unassembled WGS sequence"/>
</dbReference>
<keyword evidence="1" id="KW-0472">Membrane</keyword>
<dbReference type="EMBL" id="JBHSGO010000210">
    <property type="protein sequence ID" value="MFC4666623.1"/>
    <property type="molecule type" value="Genomic_DNA"/>
</dbReference>
<keyword evidence="1" id="KW-1133">Transmembrane helix</keyword>
<name>A0ABV9K9T7_9PORP</name>
<evidence type="ECO:0000313" key="2">
    <source>
        <dbReference type="EMBL" id="MFC4666623.1"/>
    </source>
</evidence>
<organism evidence="2 3">
    <name type="scientific">Falsiporphyromonas endometrii</name>
    <dbReference type="NCBI Taxonomy" id="1387297"/>
    <lineage>
        <taxon>Bacteria</taxon>
        <taxon>Pseudomonadati</taxon>
        <taxon>Bacteroidota</taxon>
        <taxon>Bacteroidia</taxon>
        <taxon>Bacteroidales</taxon>
        <taxon>Porphyromonadaceae</taxon>
        <taxon>Falsiporphyromonas</taxon>
    </lineage>
</organism>
<evidence type="ECO:0000256" key="1">
    <source>
        <dbReference type="SAM" id="Phobius"/>
    </source>
</evidence>
<gene>
    <name evidence="2" type="ORF">ACFO3G_08455</name>
</gene>
<keyword evidence="1" id="KW-0812">Transmembrane</keyword>
<reference evidence="3" key="1">
    <citation type="journal article" date="2019" name="Int. J. Syst. Evol. Microbiol.">
        <title>The Global Catalogue of Microorganisms (GCM) 10K type strain sequencing project: providing services to taxonomists for standard genome sequencing and annotation.</title>
        <authorList>
            <consortium name="The Broad Institute Genomics Platform"/>
            <consortium name="The Broad Institute Genome Sequencing Center for Infectious Disease"/>
            <person name="Wu L."/>
            <person name="Ma J."/>
        </authorList>
    </citation>
    <scope>NUCLEOTIDE SEQUENCE [LARGE SCALE GENOMIC DNA]</scope>
    <source>
        <strain evidence="3">CGMCC 4.7357</strain>
    </source>
</reference>
<protein>
    <submittedName>
        <fullName evidence="2">DUF4837 family protein</fullName>
    </submittedName>
</protein>
<proteinExistence type="predicted"/>
<dbReference type="PROSITE" id="PS51257">
    <property type="entry name" value="PROKAR_LIPOPROTEIN"/>
    <property type="match status" value="1"/>
</dbReference>
<evidence type="ECO:0000313" key="3">
    <source>
        <dbReference type="Proteomes" id="UP001596020"/>
    </source>
</evidence>
<feature type="transmembrane region" description="Helical" evidence="1">
    <location>
        <begin position="6"/>
        <end position="24"/>
    </location>
</feature>
<dbReference type="Pfam" id="PF16125">
    <property type="entry name" value="DUF4837"/>
    <property type="match status" value="1"/>
</dbReference>